<dbReference type="SMART" id="SM00052">
    <property type="entry name" value="EAL"/>
    <property type="match status" value="1"/>
</dbReference>
<evidence type="ECO:0000256" key="6">
    <source>
        <dbReference type="SAM" id="Phobius"/>
    </source>
</evidence>
<comment type="subcellular location">
    <subcellularLocation>
        <location evidence="1">Cell membrane</location>
        <topology evidence="1">Multi-pass membrane protein</topology>
    </subcellularLocation>
</comment>
<dbReference type="Gene3D" id="3.30.450.20">
    <property type="entry name" value="PAS domain"/>
    <property type="match status" value="2"/>
</dbReference>
<dbReference type="InterPro" id="IPR001633">
    <property type="entry name" value="EAL_dom"/>
</dbReference>
<dbReference type="AlphaFoldDB" id="A0AA34XMU9"/>
<evidence type="ECO:0000313" key="9">
    <source>
        <dbReference type="EMBL" id="ARP37752.1"/>
    </source>
</evidence>
<reference evidence="9 10" key="1">
    <citation type="submission" date="2016-10" db="EMBL/GenBank/DDBJ databases">
        <title>The High Quality Genome of Vibrio splendidus K08M4.</title>
        <authorList>
            <person name="Wendling C."/>
            <person name="Chibani C.M."/>
            <person name="Hertel R."/>
            <person name="Sproer C."/>
            <person name="Bunk B."/>
            <person name="Overmann J."/>
            <person name="Roth O."/>
            <person name="Liesegang H."/>
        </authorList>
    </citation>
    <scope>NUCLEOTIDE SEQUENCE [LARGE SCALE GENOMIC DNA]</scope>
    <source>
        <strain evidence="9 10">K08M4</strain>
    </source>
</reference>
<dbReference type="PROSITE" id="PS50887">
    <property type="entry name" value="GGDEF"/>
    <property type="match status" value="1"/>
</dbReference>
<keyword evidence="5 6" id="KW-0472">Membrane</keyword>
<dbReference type="KEGG" id="vsy:K08M4_09930"/>
<dbReference type="InterPro" id="IPR004010">
    <property type="entry name" value="Double_Cache_2"/>
</dbReference>
<dbReference type="NCBIfam" id="TIGR00254">
    <property type="entry name" value="GGDEF"/>
    <property type="match status" value="1"/>
</dbReference>
<dbReference type="Gene3D" id="3.20.20.450">
    <property type="entry name" value="EAL domain"/>
    <property type="match status" value="1"/>
</dbReference>
<dbReference type="SMART" id="SM00267">
    <property type="entry name" value="GGDEF"/>
    <property type="match status" value="1"/>
</dbReference>
<evidence type="ECO:0000259" key="7">
    <source>
        <dbReference type="PROSITE" id="PS50883"/>
    </source>
</evidence>
<dbReference type="RefSeq" id="WP_086049057.1">
    <property type="nucleotide sequence ID" value="NZ_CP017916.1"/>
</dbReference>
<dbReference type="Pfam" id="PF00563">
    <property type="entry name" value="EAL"/>
    <property type="match status" value="1"/>
</dbReference>
<dbReference type="InterPro" id="IPR033480">
    <property type="entry name" value="sCache_2"/>
</dbReference>
<dbReference type="InterPro" id="IPR035919">
    <property type="entry name" value="EAL_sf"/>
</dbReference>
<keyword evidence="3 6" id="KW-0812">Transmembrane</keyword>
<evidence type="ECO:0000256" key="3">
    <source>
        <dbReference type="ARBA" id="ARBA00022692"/>
    </source>
</evidence>
<proteinExistence type="predicted"/>
<feature type="transmembrane region" description="Helical" evidence="6">
    <location>
        <begin position="343"/>
        <end position="366"/>
    </location>
</feature>
<dbReference type="InterPro" id="IPR043128">
    <property type="entry name" value="Rev_trsase/Diguanyl_cyclase"/>
</dbReference>
<gene>
    <name evidence="9" type="ORF">K08M4_09930</name>
</gene>
<keyword evidence="2" id="KW-1003">Cell membrane</keyword>
<feature type="domain" description="GGDEF" evidence="8">
    <location>
        <begin position="424"/>
        <end position="557"/>
    </location>
</feature>
<evidence type="ECO:0000256" key="1">
    <source>
        <dbReference type="ARBA" id="ARBA00004651"/>
    </source>
</evidence>
<evidence type="ECO:0000256" key="4">
    <source>
        <dbReference type="ARBA" id="ARBA00022989"/>
    </source>
</evidence>
<evidence type="ECO:0000259" key="8">
    <source>
        <dbReference type="PROSITE" id="PS50887"/>
    </source>
</evidence>
<dbReference type="PROSITE" id="PS50883">
    <property type="entry name" value="EAL"/>
    <property type="match status" value="1"/>
</dbReference>
<evidence type="ECO:0000313" key="10">
    <source>
        <dbReference type="Proteomes" id="UP000194136"/>
    </source>
</evidence>
<dbReference type="SUPFAM" id="SSF55073">
    <property type="entry name" value="Nucleotide cyclase"/>
    <property type="match status" value="1"/>
</dbReference>
<dbReference type="GO" id="GO:0005886">
    <property type="term" value="C:plasma membrane"/>
    <property type="evidence" value="ECO:0007669"/>
    <property type="project" value="UniProtKB-SubCell"/>
</dbReference>
<dbReference type="SMART" id="SM01049">
    <property type="entry name" value="Cache_2"/>
    <property type="match status" value="1"/>
</dbReference>
<dbReference type="CDD" id="cd01948">
    <property type="entry name" value="EAL"/>
    <property type="match status" value="1"/>
</dbReference>
<name>A0AA34XMU9_9VIBR</name>
<dbReference type="InterPro" id="IPR029787">
    <property type="entry name" value="Nucleotide_cyclase"/>
</dbReference>
<protein>
    <submittedName>
        <fullName evidence="9">GGDEF domain-containing protein</fullName>
    </submittedName>
</protein>
<dbReference type="Pfam" id="PF00990">
    <property type="entry name" value="GGDEF"/>
    <property type="match status" value="1"/>
</dbReference>
<dbReference type="InterPro" id="IPR000160">
    <property type="entry name" value="GGDEF_dom"/>
</dbReference>
<feature type="transmembrane region" description="Helical" evidence="6">
    <location>
        <begin position="12"/>
        <end position="32"/>
    </location>
</feature>
<dbReference type="Pfam" id="PF08269">
    <property type="entry name" value="dCache_2"/>
    <property type="match status" value="1"/>
</dbReference>
<dbReference type="EMBL" id="CP017916">
    <property type="protein sequence ID" value="ARP37752.1"/>
    <property type="molecule type" value="Genomic_DNA"/>
</dbReference>
<accession>A0AA34XMU9</accession>
<evidence type="ECO:0000256" key="5">
    <source>
        <dbReference type="ARBA" id="ARBA00023136"/>
    </source>
</evidence>
<evidence type="ECO:0000256" key="2">
    <source>
        <dbReference type="ARBA" id="ARBA00022475"/>
    </source>
</evidence>
<feature type="domain" description="EAL" evidence="7">
    <location>
        <begin position="566"/>
        <end position="820"/>
    </location>
</feature>
<keyword evidence="10" id="KW-1185">Reference proteome</keyword>
<keyword evidence="4 6" id="KW-1133">Transmembrane helix</keyword>
<sequence length="827" mass="94222">MTSDTRLITLIKWLPVSFIALFSLVLISSFLYNSHLSNQKQLVRAEQLFKDQHKQLLKSQVDVAKSQVLYLKSTTESELKQVVKERLEEAHRISTRLYEDNRSQPREIIESIIKSALKDIRFNSDRGYLFIVDRQAKGIMHPFWPHLEGQDLSTLKDTRGAPIVTEMVKLSLEKKTSFYRWWFHKPGDNKTEYEKIGYSVYFEPLDWVISSGDYVVDVESDLKQQSLNWLKNLTLPGSDQLFVLNKQGVFLAHESQELIGSKHPTFQLIIQSQNSTNSLQERFISLDNGLANNRSQDTINYVAKIPDWEWYIVGSAYTQAIEQYSIAHKLVTEESLKHDTIELIIYSAASFLTLLVISFYMGNAIARRFTTFQNRIKHDFHKLEQNRKELSYLAHHDSLTGLYNRTALKESFAVIQERNIQNTTKIAVLFIDLDDFKNINDAHGHGYGDQLLKNIAQTLQHLTEPNEMYFRFGGDEFIAIIDNLPTAESLTPILNKIKQAIERSYNIKGESLSIKTSIGVSLSPDHADNIEMLISKADMALYFAKRTSKGIIQLFNESISDDIHSKLEIENALNSALNNEELYVHYQPQVDVHSGVVLGVEALCRWQNKKLGFIPPDVFISMAEKTNLINDITFFVAETSMRDISAISDQLDAPLSLSINLSPAVFTHNNLVDKFSELATKYGLPANQIKIEITESVLVEDLQAVTRVMNHFQELGMQVSIDDFGTGYSSLSYIAALPINEIKIDKSFVDNIDVDEKQFALVEAITSLASVFSFNLVVEGIETEAQLRSIKQLYCSAIQGYLYSRPVSAMDLVTYLEQQRQLEAIEV</sequence>
<dbReference type="InterPro" id="IPR052155">
    <property type="entry name" value="Biofilm_reg_signaling"/>
</dbReference>
<dbReference type="SUPFAM" id="SSF141868">
    <property type="entry name" value="EAL domain-like"/>
    <property type="match status" value="1"/>
</dbReference>
<organism evidence="9 10">
    <name type="scientific">Vibrio syngnathi</name>
    <dbReference type="NCBI Taxonomy" id="3034029"/>
    <lineage>
        <taxon>Bacteria</taxon>
        <taxon>Pseudomonadati</taxon>
        <taxon>Pseudomonadota</taxon>
        <taxon>Gammaproteobacteria</taxon>
        <taxon>Vibrionales</taxon>
        <taxon>Vibrionaceae</taxon>
        <taxon>Vibrio</taxon>
    </lineage>
</organism>
<dbReference type="Proteomes" id="UP000194136">
    <property type="component" value="Chromosome 1"/>
</dbReference>
<dbReference type="Gene3D" id="3.30.70.270">
    <property type="match status" value="1"/>
</dbReference>
<dbReference type="PANTHER" id="PTHR44757">
    <property type="entry name" value="DIGUANYLATE CYCLASE DGCP"/>
    <property type="match status" value="1"/>
</dbReference>
<dbReference type="CDD" id="cd01949">
    <property type="entry name" value="GGDEF"/>
    <property type="match status" value="1"/>
</dbReference>
<dbReference type="PANTHER" id="PTHR44757:SF2">
    <property type="entry name" value="BIOFILM ARCHITECTURE MAINTENANCE PROTEIN MBAA"/>
    <property type="match status" value="1"/>
</dbReference>